<feature type="binding site" evidence="9">
    <location>
        <position position="232"/>
    </location>
    <ligand>
        <name>Mg(2+)</name>
        <dbReference type="ChEBI" id="CHEBI:18420"/>
        <label>2</label>
    </ligand>
</feature>
<dbReference type="Pfam" id="PF00591">
    <property type="entry name" value="Glycos_transf_3"/>
    <property type="match status" value="1"/>
</dbReference>
<dbReference type="GO" id="GO:0000162">
    <property type="term" value="P:L-tryptophan biosynthetic process"/>
    <property type="evidence" value="ECO:0007669"/>
    <property type="project" value="UniProtKB-UniRule"/>
</dbReference>
<feature type="binding site" evidence="9">
    <location>
        <position position="233"/>
    </location>
    <ligand>
        <name>Mg(2+)</name>
        <dbReference type="ChEBI" id="CHEBI:18420"/>
        <label>1</label>
    </ligand>
</feature>
<evidence type="ECO:0000259" key="11">
    <source>
        <dbReference type="Pfam" id="PF02885"/>
    </source>
</evidence>
<dbReference type="InterPro" id="IPR000312">
    <property type="entry name" value="Glycosyl_Trfase_fam3"/>
</dbReference>
<evidence type="ECO:0000256" key="6">
    <source>
        <dbReference type="ARBA" id="ARBA00023141"/>
    </source>
</evidence>
<evidence type="ECO:0000256" key="4">
    <source>
        <dbReference type="ARBA" id="ARBA00022679"/>
    </source>
</evidence>
<sequence>MPSPGADAPTWPDLVAALLRGEDLSTDAAGWAMDQVMRGEASPVQLAGFLVALRAKGETVEELRGLADVMLEHAHRIDVPGPSVDIVGTGGDRMHSVNISTMASVVVASTGLRVVKHGNRAASSSSGSADVLEELGVDLTLSPAAVATVAERVGITFCFAAAFHPSMRHAAVTRRELGIGTAFNALGPLTNPGRPTYAAVGVADARLAPLMAGVFAGRGRPAAVFRGDDGLDELTLATTSTVWWVSGGDVATFTVSPADVGLGTAPVEALRGGDAAFNAEVARRVFAGDAGPVRDAVVLNAGMALAVASEAAPTREMVVAAIAEGVRRAQEALDSGAAARLLQDWADATRALAADAG</sequence>
<feature type="binding site" evidence="9">
    <location>
        <position position="100"/>
    </location>
    <ligand>
        <name>Mg(2+)</name>
        <dbReference type="ChEBI" id="CHEBI:18420"/>
        <label>1</label>
    </ligand>
</feature>
<comment type="subunit">
    <text evidence="9">Homodimer.</text>
</comment>
<reference evidence="12" key="1">
    <citation type="submission" date="2021-04" db="EMBL/GenBank/DDBJ databases">
        <title>Phycicoccus avicenniae sp. nov., a novel endophytic actinomycetes isolated from branch of Avicennia mariana.</title>
        <authorList>
            <person name="Tuo L."/>
        </authorList>
    </citation>
    <scope>NUCLEOTIDE SEQUENCE</scope>
    <source>
        <strain evidence="12">BSK3Z-2</strain>
    </source>
</reference>
<comment type="pathway">
    <text evidence="1 9">Amino-acid biosynthesis; L-tryptophan biosynthesis; L-tryptophan from chorismate: step 2/5.</text>
</comment>
<comment type="similarity">
    <text evidence="8">In the C-terminal section; belongs to the anthranilate phosphoribosyltransferase family.</text>
</comment>
<keyword evidence="2 9" id="KW-0028">Amino-acid biosynthesis</keyword>
<comment type="caution">
    <text evidence="9">Lacks conserved residue(s) required for the propagation of feature annotation.</text>
</comment>
<evidence type="ECO:0000256" key="5">
    <source>
        <dbReference type="ARBA" id="ARBA00022822"/>
    </source>
</evidence>
<dbReference type="AlphaFoldDB" id="A0A941DB45"/>
<dbReference type="Proteomes" id="UP000677016">
    <property type="component" value="Unassembled WGS sequence"/>
</dbReference>
<evidence type="ECO:0000256" key="7">
    <source>
        <dbReference type="ARBA" id="ARBA00052328"/>
    </source>
</evidence>
<evidence type="ECO:0000256" key="8">
    <source>
        <dbReference type="ARBA" id="ARBA00061188"/>
    </source>
</evidence>
<dbReference type="Pfam" id="PF02885">
    <property type="entry name" value="Glycos_trans_3N"/>
    <property type="match status" value="1"/>
</dbReference>
<feature type="binding site" evidence="9">
    <location>
        <begin position="98"/>
        <end position="101"/>
    </location>
    <ligand>
        <name>5-phospho-alpha-D-ribose 1-diphosphate</name>
        <dbReference type="ChEBI" id="CHEBI:58017"/>
    </ligand>
</feature>
<comment type="similarity">
    <text evidence="9">Belongs to the anthranilate phosphoribosyltransferase family.</text>
</comment>
<dbReference type="EMBL" id="JAGSNF010000009">
    <property type="protein sequence ID" value="MBR7743157.1"/>
    <property type="molecule type" value="Genomic_DNA"/>
</dbReference>
<feature type="binding site" evidence="9">
    <location>
        <begin position="91"/>
        <end position="92"/>
    </location>
    <ligand>
        <name>5-phospho-alpha-D-ribose 1-diphosphate</name>
        <dbReference type="ChEBI" id="CHEBI:58017"/>
    </ligand>
</feature>
<dbReference type="RefSeq" id="WP_211602415.1">
    <property type="nucleotide sequence ID" value="NZ_JAGSNF010000009.1"/>
</dbReference>
<dbReference type="SUPFAM" id="SSF47648">
    <property type="entry name" value="Nucleoside phosphorylase/phosphoribosyltransferase N-terminal domain"/>
    <property type="match status" value="1"/>
</dbReference>
<keyword evidence="6 9" id="KW-0057">Aromatic amino acid biosynthesis</keyword>
<evidence type="ECO:0000256" key="1">
    <source>
        <dbReference type="ARBA" id="ARBA00004907"/>
    </source>
</evidence>
<name>A0A941DB45_9MICO</name>
<dbReference type="InterPro" id="IPR005940">
    <property type="entry name" value="Anthranilate_Pribosyl_Tfrase"/>
</dbReference>
<dbReference type="NCBIfam" id="TIGR01245">
    <property type="entry name" value="trpD"/>
    <property type="match status" value="1"/>
</dbReference>
<dbReference type="Gene3D" id="1.20.970.10">
    <property type="entry name" value="Transferase, Pyrimidine Nucleoside Phosphorylase, Chain C"/>
    <property type="match status" value="1"/>
</dbReference>
<dbReference type="GO" id="GO:0000287">
    <property type="term" value="F:magnesium ion binding"/>
    <property type="evidence" value="ECO:0007669"/>
    <property type="project" value="UniProtKB-UniRule"/>
</dbReference>
<dbReference type="InterPro" id="IPR036320">
    <property type="entry name" value="Glycosyl_Trfase_fam3_N_dom_sf"/>
</dbReference>
<evidence type="ECO:0000313" key="12">
    <source>
        <dbReference type="EMBL" id="MBR7743157.1"/>
    </source>
</evidence>
<dbReference type="FunFam" id="3.40.1030.10:FF:000002">
    <property type="entry name" value="Anthranilate phosphoribosyltransferase"/>
    <property type="match status" value="1"/>
</dbReference>
<dbReference type="GO" id="GO:0004048">
    <property type="term" value="F:anthranilate phosphoribosyltransferase activity"/>
    <property type="evidence" value="ECO:0007669"/>
    <property type="project" value="UniProtKB-UniRule"/>
</dbReference>
<feature type="binding site" evidence="9">
    <location>
        <position position="128"/>
    </location>
    <ligand>
        <name>5-phospho-alpha-D-ribose 1-diphosphate</name>
        <dbReference type="ChEBI" id="CHEBI:58017"/>
    </ligand>
</feature>
<feature type="binding site" evidence="9">
    <location>
        <position position="96"/>
    </location>
    <ligand>
        <name>5-phospho-alpha-D-ribose 1-diphosphate</name>
        <dbReference type="ChEBI" id="CHEBI:58017"/>
    </ligand>
</feature>
<feature type="domain" description="Glycosyl transferase family 3 N-terminal" evidence="11">
    <location>
        <begin position="13"/>
        <end position="74"/>
    </location>
</feature>
<proteinExistence type="inferred from homology"/>
<feature type="binding site" evidence="9">
    <location>
        <begin position="116"/>
        <end position="124"/>
    </location>
    <ligand>
        <name>5-phospho-alpha-D-ribose 1-diphosphate</name>
        <dbReference type="ChEBI" id="CHEBI:58017"/>
    </ligand>
</feature>
<evidence type="ECO:0000256" key="2">
    <source>
        <dbReference type="ARBA" id="ARBA00022605"/>
    </source>
</evidence>
<evidence type="ECO:0000313" key="13">
    <source>
        <dbReference type="Proteomes" id="UP000677016"/>
    </source>
</evidence>
<gene>
    <name evidence="9 12" type="primary">trpD</name>
    <name evidence="12" type="ORF">KC207_07620</name>
</gene>
<dbReference type="PANTHER" id="PTHR43285:SF2">
    <property type="entry name" value="ANTHRANILATE PHOSPHORIBOSYLTRANSFERASE"/>
    <property type="match status" value="1"/>
</dbReference>
<keyword evidence="9" id="KW-0479">Metal-binding</keyword>
<protein>
    <recommendedName>
        <fullName evidence="9">Anthranilate phosphoribosyltransferase</fullName>
        <ecNumber evidence="9">2.4.2.18</ecNumber>
    </recommendedName>
</protein>
<dbReference type="Gene3D" id="3.40.1030.10">
    <property type="entry name" value="Nucleoside phosphorylase/phosphoribosyltransferase catalytic domain"/>
    <property type="match status" value="1"/>
</dbReference>
<feature type="binding site" evidence="9">
    <location>
        <position position="88"/>
    </location>
    <ligand>
        <name>5-phospho-alpha-D-ribose 1-diphosphate</name>
        <dbReference type="ChEBI" id="CHEBI:58017"/>
    </ligand>
</feature>
<feature type="binding site" evidence="9">
    <location>
        <position position="233"/>
    </location>
    <ligand>
        <name>Mg(2+)</name>
        <dbReference type="ChEBI" id="CHEBI:18420"/>
        <label>2</label>
    </ligand>
</feature>
<organism evidence="12 13">
    <name type="scientific">Phycicoccus avicenniae</name>
    <dbReference type="NCBI Taxonomy" id="2828860"/>
    <lineage>
        <taxon>Bacteria</taxon>
        <taxon>Bacillati</taxon>
        <taxon>Actinomycetota</taxon>
        <taxon>Actinomycetes</taxon>
        <taxon>Micrococcales</taxon>
        <taxon>Intrasporangiaceae</taxon>
        <taxon>Phycicoccus</taxon>
    </lineage>
</organism>
<dbReference type="HAMAP" id="MF_00211">
    <property type="entry name" value="TrpD"/>
    <property type="match status" value="1"/>
</dbReference>
<comment type="cofactor">
    <cofactor evidence="9">
        <name>Mg(2+)</name>
        <dbReference type="ChEBI" id="CHEBI:18420"/>
    </cofactor>
    <text evidence="9">Binds 2 magnesium ions per monomer.</text>
</comment>
<keyword evidence="13" id="KW-1185">Reference proteome</keyword>
<evidence type="ECO:0000256" key="3">
    <source>
        <dbReference type="ARBA" id="ARBA00022676"/>
    </source>
</evidence>
<comment type="caution">
    <text evidence="12">The sequence shown here is derived from an EMBL/GenBank/DDBJ whole genome shotgun (WGS) entry which is preliminary data.</text>
</comment>
<keyword evidence="3 9" id="KW-0328">Glycosyltransferase</keyword>
<accession>A0A941DB45</accession>
<dbReference type="SUPFAM" id="SSF52418">
    <property type="entry name" value="Nucleoside phosphorylase/phosphoribosyltransferase catalytic domain"/>
    <property type="match status" value="1"/>
</dbReference>
<evidence type="ECO:0000259" key="10">
    <source>
        <dbReference type="Pfam" id="PF00591"/>
    </source>
</evidence>
<keyword evidence="4 9" id="KW-0808">Transferase</keyword>
<comment type="catalytic activity">
    <reaction evidence="7 9">
        <text>N-(5-phospho-beta-D-ribosyl)anthranilate + diphosphate = 5-phospho-alpha-D-ribose 1-diphosphate + anthranilate</text>
        <dbReference type="Rhea" id="RHEA:11768"/>
        <dbReference type="ChEBI" id="CHEBI:16567"/>
        <dbReference type="ChEBI" id="CHEBI:18277"/>
        <dbReference type="ChEBI" id="CHEBI:33019"/>
        <dbReference type="ChEBI" id="CHEBI:58017"/>
        <dbReference type="EC" id="2.4.2.18"/>
    </reaction>
</comment>
<evidence type="ECO:0000256" key="9">
    <source>
        <dbReference type="HAMAP-Rule" id="MF_00211"/>
    </source>
</evidence>
<feature type="binding site" evidence="9">
    <location>
        <position position="88"/>
    </location>
    <ligand>
        <name>anthranilate</name>
        <dbReference type="ChEBI" id="CHEBI:16567"/>
        <label>1</label>
    </ligand>
</feature>
<feature type="domain" description="Glycosyl transferase family 3" evidence="10">
    <location>
        <begin position="82"/>
        <end position="338"/>
    </location>
</feature>
<feature type="binding site" evidence="9">
    <location>
        <position position="119"/>
    </location>
    <ligand>
        <name>anthranilate</name>
        <dbReference type="ChEBI" id="CHEBI:16567"/>
        <label>1</label>
    </ligand>
</feature>
<comment type="function">
    <text evidence="9">Catalyzes the transfer of the phosphoribosyl group of 5-phosphorylribose-1-pyrophosphate (PRPP) to anthranilate to yield N-(5'-phosphoribosyl)-anthranilate (PRA).</text>
</comment>
<dbReference type="InterPro" id="IPR035902">
    <property type="entry name" value="Nuc_phospho_transferase"/>
</dbReference>
<keyword evidence="5 9" id="KW-0822">Tryptophan biosynthesis</keyword>
<dbReference type="EC" id="2.4.2.18" evidence="9"/>
<dbReference type="GO" id="GO:0005829">
    <property type="term" value="C:cytosol"/>
    <property type="evidence" value="ECO:0007669"/>
    <property type="project" value="TreeGrafter"/>
</dbReference>
<keyword evidence="9" id="KW-0460">Magnesium</keyword>
<feature type="binding site" evidence="9">
    <location>
        <position position="174"/>
    </location>
    <ligand>
        <name>anthranilate</name>
        <dbReference type="ChEBI" id="CHEBI:16567"/>
        <label>2</label>
    </ligand>
</feature>
<dbReference type="InterPro" id="IPR017459">
    <property type="entry name" value="Glycosyl_Trfase_fam3_N_dom"/>
</dbReference>
<dbReference type="PANTHER" id="PTHR43285">
    <property type="entry name" value="ANTHRANILATE PHOSPHORIBOSYLTRANSFERASE"/>
    <property type="match status" value="1"/>
</dbReference>